<name>A0AAV1BC44_VICFA</name>
<evidence type="ECO:0000313" key="3">
    <source>
        <dbReference type="Proteomes" id="UP001157006"/>
    </source>
</evidence>
<feature type="compositionally biased region" description="Basic and acidic residues" evidence="1">
    <location>
        <begin position="229"/>
        <end position="240"/>
    </location>
</feature>
<feature type="region of interest" description="Disordered" evidence="1">
    <location>
        <begin position="452"/>
        <end position="487"/>
    </location>
</feature>
<dbReference type="EMBL" id="OX451741">
    <property type="protein sequence ID" value="CAI8618332.1"/>
    <property type="molecule type" value="Genomic_DNA"/>
</dbReference>
<dbReference type="CDD" id="cd11650">
    <property type="entry name" value="AT4G37440_like"/>
    <property type="match status" value="1"/>
</dbReference>
<feature type="region of interest" description="Disordered" evidence="1">
    <location>
        <begin position="34"/>
        <end position="102"/>
    </location>
</feature>
<evidence type="ECO:0000256" key="1">
    <source>
        <dbReference type="SAM" id="MobiDB-lite"/>
    </source>
</evidence>
<sequence length="487" mass="53618">MDMAVIKVESVADEKIDTSAKDFEDIEVDILSLTNKVDVGSNKTEDPDATDPDATEYSSSFSDTNSDGENSSRPSDAEGDSEFFGENGVAGPRDTARPGFRPRKRKLTDHWRSYIRPLMWRLKWTEIRLKQFESQTLKYTRQLQECNKGKHRVPDGFNLVESGSKSVPFTTHEYRSKARRRRNRKKVEKSTDLASYTAHHYLFSYLESKKTDRESSLDDDFENPVIAEPHADSTEKREDRPLLKCTSADVSYEQLLWNIDNLHNRVRALKSGVNAITSRNASKFSGSENFSLVPYGGEVQTSSAQSPTNSVGNGYTASVGEGAFNSSQNAADEYDFGDFVFPDSAVSSFGEASNIPDIIESTVGSLAAAEVTLQSALVAESGEHMVENKDVLLQSATHHPMKLVDVKTEVEADGPTEKLPEKLKEIKVEVGEGSQSASIPVSDVNIAAATACASQEQHALQNNKDASIPISKKKRGERKAGSGGWNK</sequence>
<dbReference type="PANTHER" id="PTHR34057:SF1">
    <property type="entry name" value="ELONGATION FACTOR"/>
    <property type="match status" value="1"/>
</dbReference>
<feature type="compositionally biased region" description="Polar residues" evidence="1">
    <location>
        <begin position="57"/>
        <end position="74"/>
    </location>
</feature>
<organism evidence="2 3">
    <name type="scientific">Vicia faba</name>
    <name type="common">Broad bean</name>
    <name type="synonym">Faba vulgaris</name>
    <dbReference type="NCBI Taxonomy" id="3906"/>
    <lineage>
        <taxon>Eukaryota</taxon>
        <taxon>Viridiplantae</taxon>
        <taxon>Streptophyta</taxon>
        <taxon>Embryophyta</taxon>
        <taxon>Tracheophyta</taxon>
        <taxon>Spermatophyta</taxon>
        <taxon>Magnoliopsida</taxon>
        <taxon>eudicotyledons</taxon>
        <taxon>Gunneridae</taxon>
        <taxon>Pentapetalae</taxon>
        <taxon>rosids</taxon>
        <taxon>fabids</taxon>
        <taxon>Fabales</taxon>
        <taxon>Fabaceae</taxon>
        <taxon>Papilionoideae</taxon>
        <taxon>50 kb inversion clade</taxon>
        <taxon>NPAAA clade</taxon>
        <taxon>Hologalegina</taxon>
        <taxon>IRL clade</taxon>
        <taxon>Fabeae</taxon>
        <taxon>Vicia</taxon>
    </lineage>
</organism>
<keyword evidence="3" id="KW-1185">Reference proteome</keyword>
<accession>A0AAV1BC44</accession>
<dbReference type="InterPro" id="IPR038745">
    <property type="entry name" value="AT4G37440-like"/>
</dbReference>
<feature type="compositionally biased region" description="Polar residues" evidence="1">
    <location>
        <begin position="452"/>
        <end position="465"/>
    </location>
</feature>
<dbReference type="PANTHER" id="PTHR34057">
    <property type="entry name" value="ELONGATION FACTOR"/>
    <property type="match status" value="1"/>
</dbReference>
<gene>
    <name evidence="2" type="ORF">VFH_VI118120</name>
</gene>
<proteinExistence type="predicted"/>
<reference evidence="2 3" key="1">
    <citation type="submission" date="2023-01" db="EMBL/GenBank/DDBJ databases">
        <authorList>
            <person name="Kreplak J."/>
        </authorList>
    </citation>
    <scope>NUCLEOTIDE SEQUENCE [LARGE SCALE GENOMIC DNA]</scope>
</reference>
<evidence type="ECO:0000313" key="2">
    <source>
        <dbReference type="EMBL" id="CAI8618332.1"/>
    </source>
</evidence>
<dbReference type="Proteomes" id="UP001157006">
    <property type="component" value="Chromosome 6"/>
</dbReference>
<feature type="region of interest" description="Disordered" evidence="1">
    <location>
        <begin position="215"/>
        <end position="240"/>
    </location>
</feature>
<dbReference type="AlphaFoldDB" id="A0AAV1BC44"/>
<protein>
    <submittedName>
        <fullName evidence="2">Uncharacterized protein</fullName>
    </submittedName>
</protein>